<name>A0A9W8E801_9FUNG</name>
<dbReference type="GO" id="GO:0005783">
    <property type="term" value="C:endoplasmic reticulum"/>
    <property type="evidence" value="ECO:0007669"/>
    <property type="project" value="TreeGrafter"/>
</dbReference>
<evidence type="ECO:0000259" key="6">
    <source>
        <dbReference type="Pfam" id="PF07970"/>
    </source>
</evidence>
<dbReference type="Pfam" id="PF07970">
    <property type="entry name" value="COPIIcoated_ERV"/>
    <property type="match status" value="1"/>
</dbReference>
<evidence type="ECO:0000256" key="3">
    <source>
        <dbReference type="ARBA" id="ARBA00022989"/>
    </source>
</evidence>
<evidence type="ECO:0000313" key="8">
    <source>
        <dbReference type="EMBL" id="KAJ1966372.1"/>
    </source>
</evidence>
<keyword evidence="4" id="KW-0472">Membrane</keyword>
<keyword evidence="3" id="KW-1133">Transmembrane helix</keyword>
<dbReference type="OrthoDB" id="5541786at2759"/>
<dbReference type="Pfam" id="PF13850">
    <property type="entry name" value="ERGIC_N"/>
    <property type="match status" value="1"/>
</dbReference>
<dbReference type="PANTHER" id="PTHR10984">
    <property type="entry name" value="ENDOPLASMIC RETICULUM-GOLGI INTERMEDIATE COMPARTMENT PROTEIN"/>
    <property type="match status" value="1"/>
</dbReference>
<feature type="region of interest" description="Disordered" evidence="5">
    <location>
        <begin position="139"/>
        <end position="159"/>
    </location>
</feature>
<evidence type="ECO:0000256" key="5">
    <source>
        <dbReference type="SAM" id="MobiDB-lite"/>
    </source>
</evidence>
<dbReference type="Proteomes" id="UP001150925">
    <property type="component" value="Unassembled WGS sequence"/>
</dbReference>
<evidence type="ECO:0000259" key="7">
    <source>
        <dbReference type="Pfam" id="PF13850"/>
    </source>
</evidence>
<keyword evidence="9" id="KW-1185">Reference proteome</keyword>
<reference evidence="8" key="1">
    <citation type="submission" date="2022-07" db="EMBL/GenBank/DDBJ databases">
        <title>Phylogenomic reconstructions and comparative analyses of Kickxellomycotina fungi.</title>
        <authorList>
            <person name="Reynolds N.K."/>
            <person name="Stajich J.E."/>
            <person name="Barry K."/>
            <person name="Grigoriev I.V."/>
            <person name="Crous P."/>
            <person name="Smith M.E."/>
        </authorList>
    </citation>
    <scope>NUCLEOTIDE SEQUENCE</scope>
    <source>
        <strain evidence="8">RSA 1196</strain>
    </source>
</reference>
<evidence type="ECO:0000313" key="9">
    <source>
        <dbReference type="Proteomes" id="UP001150925"/>
    </source>
</evidence>
<accession>A0A9W8E801</accession>
<dbReference type="GO" id="GO:0016020">
    <property type="term" value="C:membrane"/>
    <property type="evidence" value="ECO:0007669"/>
    <property type="project" value="UniProtKB-SubCell"/>
</dbReference>
<comment type="caution">
    <text evidence="8">The sequence shown here is derived from an EMBL/GenBank/DDBJ whole genome shotgun (WGS) entry which is preliminary data.</text>
</comment>
<sequence length="347" mass="38634">MLGQLISEVRALDAFPKVEDSQREKSASGGIATLLVLAVLTYFTWGEFSTYFTPVQHHEFLVDHTINHELRINFDVTVAMACKYLTVDDIDVTGSQRHFDGTLKKIPTLFDTDQATDLRRERLLQVEGDLGNMAQFIRQSHKARKSRTTPSQGQIGAGKNNANEACRVVGSASVNKVAGNFHFTALGHGHGGAHTPHDAINFTHRVDVFSFGTPYPGLDNPLDNHFQSASSHMESFSYIMSVVPTIYSDAKHNVLITNQYAVRDFIKEYDEKYPRGVPGIFFRYDMEPISVRITESAPSLLRILTRLCAAVGGIFVCAGIAHRLLHAFVTGWFGDRFAKHSVYPLSK</sequence>
<evidence type="ECO:0000256" key="2">
    <source>
        <dbReference type="ARBA" id="ARBA00022692"/>
    </source>
</evidence>
<dbReference type="GO" id="GO:0006890">
    <property type="term" value="P:retrograde vesicle-mediated transport, Golgi to endoplasmic reticulum"/>
    <property type="evidence" value="ECO:0007669"/>
    <property type="project" value="TreeGrafter"/>
</dbReference>
<dbReference type="InterPro" id="IPR039542">
    <property type="entry name" value="Erv_N"/>
</dbReference>
<comment type="subcellular location">
    <subcellularLocation>
        <location evidence="1">Membrane</location>
    </subcellularLocation>
</comment>
<organism evidence="8 9">
    <name type="scientific">Dispira parvispora</name>
    <dbReference type="NCBI Taxonomy" id="1520584"/>
    <lineage>
        <taxon>Eukaryota</taxon>
        <taxon>Fungi</taxon>
        <taxon>Fungi incertae sedis</taxon>
        <taxon>Zoopagomycota</taxon>
        <taxon>Kickxellomycotina</taxon>
        <taxon>Dimargaritomycetes</taxon>
        <taxon>Dimargaritales</taxon>
        <taxon>Dimargaritaceae</taxon>
        <taxon>Dispira</taxon>
    </lineage>
</organism>
<dbReference type="GO" id="GO:0006888">
    <property type="term" value="P:endoplasmic reticulum to Golgi vesicle-mediated transport"/>
    <property type="evidence" value="ECO:0007669"/>
    <property type="project" value="TreeGrafter"/>
</dbReference>
<dbReference type="GO" id="GO:0030134">
    <property type="term" value="C:COPII-coated ER to Golgi transport vesicle"/>
    <property type="evidence" value="ECO:0007669"/>
    <property type="project" value="TreeGrafter"/>
</dbReference>
<evidence type="ECO:0000256" key="4">
    <source>
        <dbReference type="ARBA" id="ARBA00023136"/>
    </source>
</evidence>
<evidence type="ECO:0000256" key="1">
    <source>
        <dbReference type="ARBA" id="ARBA00004370"/>
    </source>
</evidence>
<dbReference type="EMBL" id="JANBPY010000518">
    <property type="protein sequence ID" value="KAJ1966372.1"/>
    <property type="molecule type" value="Genomic_DNA"/>
</dbReference>
<dbReference type="AlphaFoldDB" id="A0A9W8E801"/>
<dbReference type="InterPro" id="IPR045888">
    <property type="entry name" value="Erv"/>
</dbReference>
<feature type="domain" description="Endoplasmic reticulum vesicle transporter C-terminal" evidence="6">
    <location>
        <begin position="158"/>
        <end position="320"/>
    </location>
</feature>
<keyword evidence="2" id="KW-0812">Transmembrane</keyword>
<proteinExistence type="predicted"/>
<dbReference type="PANTHER" id="PTHR10984:SF30">
    <property type="entry name" value="ENDOPLASMIC RETICULUM-GOLGI INTERMEDIATE COMPARTMENT PROTEIN 2"/>
    <property type="match status" value="1"/>
</dbReference>
<gene>
    <name evidence="8" type="ORF">IWQ62_002443</name>
</gene>
<protein>
    <submittedName>
        <fullName evidence="8">Uncharacterized protein</fullName>
    </submittedName>
</protein>
<feature type="domain" description="Endoplasmic reticulum vesicle transporter N-terminal" evidence="7">
    <location>
        <begin position="9"/>
        <end position="97"/>
    </location>
</feature>
<dbReference type="InterPro" id="IPR012936">
    <property type="entry name" value="Erv_C"/>
</dbReference>